<evidence type="ECO:0000313" key="3">
    <source>
        <dbReference type="Proteomes" id="UP000712281"/>
    </source>
</evidence>
<feature type="region of interest" description="Disordered" evidence="1">
    <location>
        <begin position="353"/>
        <end position="383"/>
    </location>
</feature>
<name>A0A8S9H3D8_BRACR</name>
<evidence type="ECO:0000256" key="1">
    <source>
        <dbReference type="SAM" id="MobiDB-lite"/>
    </source>
</evidence>
<gene>
    <name evidence="2" type="ORF">F2Q68_00035334</name>
</gene>
<dbReference type="Proteomes" id="UP000712281">
    <property type="component" value="Unassembled WGS sequence"/>
</dbReference>
<feature type="region of interest" description="Disordered" evidence="1">
    <location>
        <begin position="1"/>
        <end position="28"/>
    </location>
</feature>
<dbReference type="AlphaFoldDB" id="A0A8S9H3D8"/>
<comment type="caution">
    <text evidence="2">The sequence shown here is derived from an EMBL/GenBank/DDBJ whole genome shotgun (WGS) entry which is preliminary data.</text>
</comment>
<protein>
    <submittedName>
        <fullName evidence="2">Uncharacterized protein</fullName>
    </submittedName>
</protein>
<feature type="compositionally biased region" description="Polar residues" evidence="1">
    <location>
        <begin position="353"/>
        <end position="362"/>
    </location>
</feature>
<proteinExistence type="predicted"/>
<feature type="compositionally biased region" description="Pro residues" evidence="1">
    <location>
        <begin position="245"/>
        <end position="256"/>
    </location>
</feature>
<feature type="region of interest" description="Disordered" evidence="1">
    <location>
        <begin position="445"/>
        <end position="464"/>
    </location>
</feature>
<reference evidence="2" key="1">
    <citation type="submission" date="2019-12" db="EMBL/GenBank/DDBJ databases">
        <title>Genome sequencing and annotation of Brassica cretica.</title>
        <authorList>
            <person name="Studholme D.J."/>
            <person name="Sarris P.F."/>
        </authorList>
    </citation>
    <scope>NUCLEOTIDE SEQUENCE</scope>
    <source>
        <strain evidence="2">PFS-001/15</strain>
        <tissue evidence="2">Leaf</tissue>
    </source>
</reference>
<feature type="compositionally biased region" description="Polar residues" evidence="1">
    <location>
        <begin position="498"/>
        <end position="546"/>
    </location>
</feature>
<organism evidence="2 3">
    <name type="scientific">Brassica cretica</name>
    <name type="common">Mustard</name>
    <dbReference type="NCBI Taxonomy" id="69181"/>
    <lineage>
        <taxon>Eukaryota</taxon>
        <taxon>Viridiplantae</taxon>
        <taxon>Streptophyta</taxon>
        <taxon>Embryophyta</taxon>
        <taxon>Tracheophyta</taxon>
        <taxon>Spermatophyta</taxon>
        <taxon>Magnoliopsida</taxon>
        <taxon>eudicotyledons</taxon>
        <taxon>Gunneridae</taxon>
        <taxon>Pentapetalae</taxon>
        <taxon>rosids</taxon>
        <taxon>malvids</taxon>
        <taxon>Brassicales</taxon>
        <taxon>Brassicaceae</taxon>
        <taxon>Brassiceae</taxon>
        <taxon>Brassica</taxon>
    </lineage>
</organism>
<sequence>MTNDKNKNSSSSPPAKRPKKCSNCPGAKVYTSNKAEYKSMVRRLTSTLPGSSGQTSLRVPTQAQGSNPQPIRLNDASIPPGSSGQTSLRVTTQAQVSNPQPIRLNDASIPPGSSGQTSLRVTTQARVSNPQPIRLNGASIPPGPSGQTGHRLPTQARVSNPRPIGLNDAIILPVSSGQTRLLFPTQAHVSNHRLIRLYDAPPNGYPVAQSSSASRPLPFPFPPVSMRPRTSAAETTSDQASSSRPSPPSPPLPPSVPTMLPTSPQAVWSPPPAPLVPAKFPEVPPSLPAAAPVPPSPPREQGEMERAAYMQSVENILMADDDDFNLDALMAPLPYVTGIINEEQHWENVPPQVLTNQPSGSLNVPDPQNGRTMPASEHGSNSLSENVAPQVHATSPSVSLPVPGFTYDGLEMENILPPVPAWSPSMNRLNGPNYQHMLPDGIAPPVHATLPSNSQNGLGSSNVPPPATFKYGCLQGGPHSQNIVPSDNIPPPVAPSGPNHQNDHQQLGNALPSESQLGWPNPHNGLQQGTVPENVPSGSSDLFNYSTTYEEKQRLLEQMGFGTVPSWDLD</sequence>
<feature type="region of interest" description="Disordered" evidence="1">
    <location>
        <begin position="131"/>
        <end position="150"/>
    </location>
</feature>
<feature type="compositionally biased region" description="Polar residues" evidence="1">
    <location>
        <begin position="450"/>
        <end position="462"/>
    </location>
</feature>
<feature type="compositionally biased region" description="Polar residues" evidence="1">
    <location>
        <begin position="80"/>
        <end position="100"/>
    </location>
</feature>
<evidence type="ECO:0000313" key="2">
    <source>
        <dbReference type="EMBL" id="KAF2552583.1"/>
    </source>
</evidence>
<feature type="region of interest" description="Disordered" evidence="1">
    <location>
        <begin position="206"/>
        <end position="268"/>
    </location>
</feature>
<feature type="region of interest" description="Disordered" evidence="1">
    <location>
        <begin position="473"/>
        <end position="546"/>
    </location>
</feature>
<accession>A0A8S9H3D8</accession>
<feature type="region of interest" description="Disordered" evidence="1">
    <location>
        <begin position="42"/>
        <end position="118"/>
    </location>
</feature>
<feature type="compositionally biased region" description="Polar residues" evidence="1">
    <location>
        <begin position="44"/>
        <end position="69"/>
    </location>
</feature>
<dbReference type="EMBL" id="QGKW02001988">
    <property type="protein sequence ID" value="KAF2552583.1"/>
    <property type="molecule type" value="Genomic_DNA"/>
</dbReference>